<reference evidence="1 2" key="1">
    <citation type="submission" date="2021-02" db="EMBL/GenBank/DDBJ databases">
        <title>Draft Genome Sequences of 5 Vibrio neptunius Strains Isolated From of Bivalve Hatcheries.</title>
        <authorList>
            <person name="Galvis F."/>
            <person name="Barja J.L."/>
            <person name="Lemos M.L."/>
            <person name="Balado M."/>
        </authorList>
    </citation>
    <scope>NUCLEOTIDE SEQUENCE [LARGE SCALE GENOMIC DNA]</scope>
    <source>
        <strain evidence="1 2">PP-145.98</strain>
    </source>
</reference>
<comment type="caution">
    <text evidence="1">The sequence shown here is derived from an EMBL/GenBank/DDBJ whole genome shotgun (WGS) entry which is preliminary data.</text>
</comment>
<dbReference type="RefSeq" id="WP_206369228.1">
    <property type="nucleotide sequence ID" value="NZ_CAWPTM010000112.1"/>
</dbReference>
<accession>A0ABS2ZZD3</accession>
<proteinExistence type="predicted"/>
<dbReference type="Proteomes" id="UP000779070">
    <property type="component" value="Unassembled WGS sequence"/>
</dbReference>
<gene>
    <name evidence="1" type="ORF">JYA62_05390</name>
</gene>
<protein>
    <submittedName>
        <fullName evidence="1">Uncharacterized protein</fullName>
    </submittedName>
</protein>
<evidence type="ECO:0000313" key="2">
    <source>
        <dbReference type="Proteomes" id="UP000779070"/>
    </source>
</evidence>
<organism evidence="1 2">
    <name type="scientific">Vibrio neptunius</name>
    <dbReference type="NCBI Taxonomy" id="170651"/>
    <lineage>
        <taxon>Bacteria</taxon>
        <taxon>Pseudomonadati</taxon>
        <taxon>Pseudomonadota</taxon>
        <taxon>Gammaproteobacteria</taxon>
        <taxon>Vibrionales</taxon>
        <taxon>Vibrionaceae</taxon>
        <taxon>Vibrio</taxon>
    </lineage>
</organism>
<dbReference type="EMBL" id="JAFHLB010000005">
    <property type="protein sequence ID" value="MBN3577100.1"/>
    <property type="molecule type" value="Genomic_DNA"/>
</dbReference>
<sequence>MITWKQPLQEFEWLIHQVWYLELGVGEMLERKPKLIPNPRPHLLFTPDEQQYCYENDLLKLEGRGSHLLSISQQLLTLEDKAPLKRIGVTFRPEGLYLLDPSGNLNTNHCDWPDWLATMFGPSLQNQLWSSNDKSHLLDVLHHHFLQLNRTPAKYLKNRDLTIDIYGDFQ</sequence>
<keyword evidence="2" id="KW-1185">Reference proteome</keyword>
<evidence type="ECO:0000313" key="1">
    <source>
        <dbReference type="EMBL" id="MBN3577100.1"/>
    </source>
</evidence>
<name>A0ABS2ZZD3_9VIBR</name>